<evidence type="ECO:0000256" key="1">
    <source>
        <dbReference type="SAM" id="MobiDB-lite"/>
    </source>
</evidence>
<dbReference type="Pfam" id="PF18718">
    <property type="entry name" value="CxC5"/>
    <property type="match status" value="1"/>
</dbReference>
<dbReference type="AlphaFoldDB" id="A0AAD6ZPY8"/>
<evidence type="ECO:0000313" key="4">
    <source>
        <dbReference type="EMBL" id="KAJ7334052.1"/>
    </source>
</evidence>
<protein>
    <submittedName>
        <fullName evidence="4">Uncharacterized protein</fullName>
    </submittedName>
</protein>
<dbReference type="Proteomes" id="UP001218218">
    <property type="component" value="Unassembled WGS sequence"/>
</dbReference>
<sequence length="461" mass="51552">MAAVFHTDPIPLQLNDAFRLHGNDNKISAESLNLPSRTCPRPECRNKTLSHPSVVESRLYTLHRGILPVFSQSFYCRSCKTRYYPNYFVQGEELVEPGREGATCPEYHREYYDSSVPEFIHVTESSFVESKLCVYIEIQMAMTHASAEGIARVYNLALGESELPNASRLSHKLEGELVLNAFFHHAVLCDKSTRHETLRVPHHGSQRHRLDDTLKERNFRMIGTGQEMWAHVCDRCMKVHQGEDGNWYQITAGVHDGVTVRCLVCSVHNCTEPLPSQKARFCVTHSERKHICYIVGCDAPIQPGFSTFPRPGSPPMLPPSPEPSTSAAANTTLTLNSPPTPAIKGKNARSWSHNEQLFVRCCGVIISRATFYGSEGLTGVVTFLKATFPPQYPGVIPSYIFYDNNCSLVKHLVASGDHYFDHVGLPVDVWHFKCKHKEGSQAAFFAEALGAFLMRATQLGG</sequence>
<proteinExistence type="predicted"/>
<evidence type="ECO:0000259" key="2">
    <source>
        <dbReference type="Pfam" id="PF18718"/>
    </source>
</evidence>
<comment type="caution">
    <text evidence="4">The sequence shown here is derived from an EMBL/GenBank/DDBJ whole genome shotgun (WGS) entry which is preliminary data.</text>
</comment>
<feature type="compositionally biased region" description="Low complexity" evidence="1">
    <location>
        <begin position="323"/>
        <end position="337"/>
    </location>
</feature>
<feature type="compositionally biased region" description="Pro residues" evidence="1">
    <location>
        <begin position="311"/>
        <end position="322"/>
    </location>
</feature>
<feature type="domain" description="CxC5 like cysteine cluster associated with KDZ" evidence="2">
    <location>
        <begin position="29"/>
        <end position="157"/>
    </location>
</feature>
<feature type="domain" description="CxC6 like cysteine cluster associated with KDZ" evidence="3">
    <location>
        <begin position="254"/>
        <end position="311"/>
    </location>
</feature>
<accession>A0AAD6ZPY8</accession>
<organism evidence="4 5">
    <name type="scientific">Mycena albidolilacea</name>
    <dbReference type="NCBI Taxonomy" id="1033008"/>
    <lineage>
        <taxon>Eukaryota</taxon>
        <taxon>Fungi</taxon>
        <taxon>Dikarya</taxon>
        <taxon>Basidiomycota</taxon>
        <taxon>Agaricomycotina</taxon>
        <taxon>Agaricomycetes</taxon>
        <taxon>Agaricomycetidae</taxon>
        <taxon>Agaricales</taxon>
        <taxon>Marasmiineae</taxon>
        <taxon>Mycenaceae</taxon>
        <taxon>Mycena</taxon>
    </lineage>
</organism>
<dbReference type="InterPro" id="IPR041539">
    <property type="entry name" value="CxC5"/>
</dbReference>
<reference evidence="4" key="1">
    <citation type="submission" date="2023-03" db="EMBL/GenBank/DDBJ databases">
        <title>Massive genome expansion in bonnet fungi (Mycena s.s.) driven by repeated elements and novel gene families across ecological guilds.</title>
        <authorList>
            <consortium name="Lawrence Berkeley National Laboratory"/>
            <person name="Harder C.B."/>
            <person name="Miyauchi S."/>
            <person name="Viragh M."/>
            <person name="Kuo A."/>
            <person name="Thoen E."/>
            <person name="Andreopoulos B."/>
            <person name="Lu D."/>
            <person name="Skrede I."/>
            <person name="Drula E."/>
            <person name="Henrissat B."/>
            <person name="Morin E."/>
            <person name="Kohler A."/>
            <person name="Barry K."/>
            <person name="LaButti K."/>
            <person name="Morin E."/>
            <person name="Salamov A."/>
            <person name="Lipzen A."/>
            <person name="Mereny Z."/>
            <person name="Hegedus B."/>
            <person name="Baldrian P."/>
            <person name="Stursova M."/>
            <person name="Weitz H."/>
            <person name="Taylor A."/>
            <person name="Grigoriev I.V."/>
            <person name="Nagy L.G."/>
            <person name="Martin F."/>
            <person name="Kauserud H."/>
        </authorList>
    </citation>
    <scope>NUCLEOTIDE SEQUENCE</scope>
    <source>
        <strain evidence="4">CBHHK002</strain>
    </source>
</reference>
<keyword evidence="5" id="KW-1185">Reference proteome</keyword>
<dbReference type="InterPro" id="IPR040898">
    <property type="entry name" value="CxC6"/>
</dbReference>
<dbReference type="Pfam" id="PF18721">
    <property type="entry name" value="CxC6"/>
    <property type="match status" value="1"/>
</dbReference>
<evidence type="ECO:0000313" key="5">
    <source>
        <dbReference type="Proteomes" id="UP001218218"/>
    </source>
</evidence>
<name>A0AAD6ZPY8_9AGAR</name>
<evidence type="ECO:0000259" key="3">
    <source>
        <dbReference type="Pfam" id="PF18721"/>
    </source>
</evidence>
<dbReference type="EMBL" id="JARIHO010000033">
    <property type="protein sequence ID" value="KAJ7334052.1"/>
    <property type="molecule type" value="Genomic_DNA"/>
</dbReference>
<gene>
    <name evidence="4" type="ORF">DFH08DRAFT_785131</name>
</gene>
<feature type="region of interest" description="Disordered" evidence="1">
    <location>
        <begin position="308"/>
        <end position="347"/>
    </location>
</feature>